<keyword evidence="2" id="KW-0229">DNA integration</keyword>
<proteinExistence type="inferred from homology"/>
<keyword evidence="3" id="KW-0230">DNA invertase</keyword>
<feature type="domain" description="Resolvase/invertase-type recombinase catalytic" evidence="8">
    <location>
        <begin position="1"/>
        <end position="134"/>
    </location>
</feature>
<dbReference type="InterPro" id="IPR006119">
    <property type="entry name" value="Resolv_N"/>
</dbReference>
<dbReference type="InterPro" id="IPR036162">
    <property type="entry name" value="Resolvase-like_N_sf"/>
</dbReference>
<reference evidence="9 10" key="1">
    <citation type="submission" date="2020-04" db="EMBL/GenBank/DDBJ databases">
        <title>Genome sequencing of novel species.</title>
        <authorList>
            <person name="Heo J."/>
            <person name="Kim S.-J."/>
            <person name="Kim J.-S."/>
            <person name="Hong S.-B."/>
            <person name="Kwon S.-W."/>
        </authorList>
    </citation>
    <scope>NUCLEOTIDE SEQUENCE [LARGE SCALE GENOMIC DNA]</scope>
    <source>
        <strain evidence="9 10">CJU-R4</strain>
    </source>
</reference>
<feature type="active site" description="O-(5'-phospho-DNA)-serine intermediate" evidence="6 7">
    <location>
        <position position="9"/>
    </location>
</feature>
<dbReference type="PANTHER" id="PTHR30461">
    <property type="entry name" value="DNA-INVERTASE FROM LAMBDOID PROPHAGE"/>
    <property type="match status" value="1"/>
</dbReference>
<dbReference type="KEGG" id="srho:HH216_15020"/>
<dbReference type="RefSeq" id="WP_169551545.1">
    <property type="nucleotide sequence ID" value="NZ_CP051677.1"/>
</dbReference>
<sequence length="187" mass="20899">MLFGYARVSSADQNLDVQIDTLTRAGCDQIFQEKISGVVIDRPQLGKLRAVLRPGDTVVVTHLDRLGRDAMHMMQLVSDWAKQGIQFRSLDLGIDTKTLSGNLVLQVFAVLAEYNRNLIKEKQRAGQVLAKEQGKHMGRPPGVDEENYQKVKMAYQKKLSINETVALTGVSLSSVKRYRKIIESGEV</sequence>
<keyword evidence="5" id="KW-0233">DNA recombination</keyword>
<dbReference type="InterPro" id="IPR006118">
    <property type="entry name" value="Recombinase_CS"/>
</dbReference>
<evidence type="ECO:0000256" key="4">
    <source>
        <dbReference type="ARBA" id="ARBA00023125"/>
    </source>
</evidence>
<keyword evidence="4" id="KW-0238">DNA-binding</keyword>
<dbReference type="Pfam" id="PF00239">
    <property type="entry name" value="Resolvase"/>
    <property type="match status" value="1"/>
</dbReference>
<name>A0A7L5DQ27_9BACT</name>
<dbReference type="Gene3D" id="3.40.50.1390">
    <property type="entry name" value="Resolvase, N-terminal catalytic domain"/>
    <property type="match status" value="1"/>
</dbReference>
<dbReference type="GO" id="GO:0003677">
    <property type="term" value="F:DNA binding"/>
    <property type="evidence" value="ECO:0007669"/>
    <property type="project" value="UniProtKB-KW"/>
</dbReference>
<dbReference type="PROSITE" id="PS00397">
    <property type="entry name" value="RECOMBINASES_1"/>
    <property type="match status" value="1"/>
</dbReference>
<evidence type="ECO:0000256" key="7">
    <source>
        <dbReference type="PROSITE-ProRule" id="PRU10137"/>
    </source>
</evidence>
<dbReference type="GO" id="GO:0000150">
    <property type="term" value="F:DNA strand exchange activity"/>
    <property type="evidence" value="ECO:0007669"/>
    <property type="project" value="UniProtKB-KW"/>
</dbReference>
<evidence type="ECO:0000256" key="5">
    <source>
        <dbReference type="ARBA" id="ARBA00023172"/>
    </source>
</evidence>
<dbReference type="Proteomes" id="UP000501128">
    <property type="component" value="Chromosome"/>
</dbReference>
<evidence type="ECO:0000256" key="1">
    <source>
        <dbReference type="ARBA" id="ARBA00009913"/>
    </source>
</evidence>
<gene>
    <name evidence="9" type="ORF">HH216_15020</name>
</gene>
<keyword evidence="10" id="KW-1185">Reference proteome</keyword>
<dbReference type="EMBL" id="CP051677">
    <property type="protein sequence ID" value="QJD79581.1"/>
    <property type="molecule type" value="Genomic_DNA"/>
</dbReference>
<dbReference type="PROSITE" id="PS51736">
    <property type="entry name" value="RECOMBINASES_3"/>
    <property type="match status" value="1"/>
</dbReference>
<evidence type="ECO:0000256" key="2">
    <source>
        <dbReference type="ARBA" id="ARBA00022908"/>
    </source>
</evidence>
<dbReference type="GO" id="GO:0015074">
    <property type="term" value="P:DNA integration"/>
    <property type="evidence" value="ECO:0007669"/>
    <property type="project" value="UniProtKB-KW"/>
</dbReference>
<dbReference type="FunFam" id="3.40.50.1390:FF:000001">
    <property type="entry name" value="DNA recombinase"/>
    <property type="match status" value="1"/>
</dbReference>
<protein>
    <submittedName>
        <fullName evidence="9">Recombinase family protein</fullName>
    </submittedName>
</protein>
<evidence type="ECO:0000256" key="6">
    <source>
        <dbReference type="PIRSR" id="PIRSR606118-50"/>
    </source>
</evidence>
<dbReference type="PANTHER" id="PTHR30461:SF2">
    <property type="entry name" value="SERINE RECOMBINASE PINE-RELATED"/>
    <property type="match status" value="1"/>
</dbReference>
<dbReference type="SMART" id="SM00857">
    <property type="entry name" value="Resolvase"/>
    <property type="match status" value="1"/>
</dbReference>
<evidence type="ECO:0000259" key="8">
    <source>
        <dbReference type="PROSITE" id="PS51736"/>
    </source>
</evidence>
<dbReference type="CDD" id="cd03768">
    <property type="entry name" value="SR_ResInv"/>
    <property type="match status" value="1"/>
</dbReference>
<organism evidence="9 10">
    <name type="scientific">Spirosoma rhododendri</name>
    <dbReference type="NCBI Taxonomy" id="2728024"/>
    <lineage>
        <taxon>Bacteria</taxon>
        <taxon>Pseudomonadati</taxon>
        <taxon>Bacteroidota</taxon>
        <taxon>Cytophagia</taxon>
        <taxon>Cytophagales</taxon>
        <taxon>Cytophagaceae</taxon>
        <taxon>Spirosoma</taxon>
    </lineage>
</organism>
<accession>A0A7L5DQ27</accession>
<dbReference type="InterPro" id="IPR050639">
    <property type="entry name" value="SSR_resolvase"/>
</dbReference>
<comment type="similarity">
    <text evidence="1">Belongs to the site-specific recombinase resolvase family.</text>
</comment>
<dbReference type="SUPFAM" id="SSF53041">
    <property type="entry name" value="Resolvase-like"/>
    <property type="match status" value="1"/>
</dbReference>
<evidence type="ECO:0000313" key="9">
    <source>
        <dbReference type="EMBL" id="QJD79581.1"/>
    </source>
</evidence>
<evidence type="ECO:0000256" key="3">
    <source>
        <dbReference type="ARBA" id="ARBA00023100"/>
    </source>
</evidence>
<dbReference type="AlphaFoldDB" id="A0A7L5DQ27"/>
<dbReference type="PROSITE" id="PS00398">
    <property type="entry name" value="RECOMBINASES_2"/>
    <property type="match status" value="1"/>
</dbReference>
<evidence type="ECO:0000313" key="10">
    <source>
        <dbReference type="Proteomes" id="UP000501128"/>
    </source>
</evidence>